<dbReference type="Proteomes" id="UP000184339">
    <property type="component" value="Unassembled WGS sequence"/>
</dbReference>
<evidence type="ECO:0000256" key="14">
    <source>
        <dbReference type="PROSITE-ProRule" id="PRU01360"/>
    </source>
</evidence>
<dbReference type="NCBIfam" id="TIGR01783">
    <property type="entry name" value="TonB-siderophor"/>
    <property type="match status" value="1"/>
</dbReference>
<evidence type="ECO:0000256" key="2">
    <source>
        <dbReference type="ARBA" id="ARBA00009810"/>
    </source>
</evidence>
<evidence type="ECO:0000256" key="8">
    <source>
        <dbReference type="ARBA" id="ARBA00023004"/>
    </source>
</evidence>
<evidence type="ECO:0000256" key="12">
    <source>
        <dbReference type="ARBA" id="ARBA00023170"/>
    </source>
</evidence>
<keyword evidence="9" id="KW-0406">Ion transport</keyword>
<reference evidence="20" key="1">
    <citation type="submission" date="2016-11" db="EMBL/GenBank/DDBJ databases">
        <authorList>
            <person name="Varghese N."/>
            <person name="Submissions S."/>
        </authorList>
    </citation>
    <scope>NUCLEOTIDE SEQUENCE [LARGE SCALE GENOMIC DNA]</scope>
    <source>
        <strain evidence="20">Sac-22</strain>
    </source>
</reference>
<keyword evidence="11 14" id="KW-0472">Membrane</keyword>
<keyword evidence="10 16" id="KW-0798">TonB box</keyword>
<dbReference type="SUPFAM" id="SSF56935">
    <property type="entry name" value="Porins"/>
    <property type="match status" value="1"/>
</dbReference>
<keyword evidence="8" id="KW-0408">Iron</keyword>
<dbReference type="Pfam" id="PF00593">
    <property type="entry name" value="TonB_dep_Rec_b-barrel"/>
    <property type="match status" value="1"/>
</dbReference>
<evidence type="ECO:0000256" key="3">
    <source>
        <dbReference type="ARBA" id="ARBA00022448"/>
    </source>
</evidence>
<dbReference type="CDD" id="cd01347">
    <property type="entry name" value="ligand_gated_channel"/>
    <property type="match status" value="1"/>
</dbReference>
<sequence>MHHQARTKLAPLSLALRLAFAGAIAVSAAGNAYAQSAAAQYDIPAGLLSDALNRFAQQSGAAIALDADKIQGLRSAGLKGSYGVEEGFNALLRDTPYAIARTSAGYVLVAKPAAAAAPAAPQRGEQALAPVTVNSTLLADELPRAYAGGQVARGTQLGILGSASTMDTPFNTTGYTAALIEDQQASTVAAVLMNDPSVRFTTSEGHIYENFSIRGFEVGGEDLAFNGLYGLSPYGHAPTEFIERVEVLKGPGALLGGMSPQGGVGGVINLIPKRAEDKPLLRLTTDYTSSSQFGVHLDAGQRFGENGRYGVRFNGGYRDGKVGVDDQKKQRTLAAIALDYRGTQLNLALDAYTNRENIDNGSSWMASFPSTGVIAPPKTGTNLLRGIHGKLSNDAVAVRGSYEFNDAITAYAALGQLSYTYEGYINGTRAAIRNAAGDYVGNTFNQRGTTDTTSGEIGVRGRFVTGPVKHQIVASYTSLEFDTGRATVNTSANYSSNIYHPVNPALAPDPGPAPKVSDAALRSAALADTLSFADDKVLLILGVREQQVKTRTLTGTPTLYDKRALTPAVGIVVKPWSPSVALYANYIEGLSQGGTVTDTTAKNFGTVFAPYKSKQLEGGVKWDQGAYGNTVNVFQIERPSMVKDTASNTYNDDGQQRNRGVEWNTFGEIGGQLRLLGGAAYTDAKMTKASTVALTGKTIYGTPKWKANLGGDWTVPGVNGLIVNTRVVYTGSQWVNSLNTQKIDSWTRLDLGARYSVRVQDHLVQLRANVDNVADKSYWAGSFNDGYVTQGAGRVYKLSASVDF</sequence>
<dbReference type="InterPro" id="IPR000531">
    <property type="entry name" value="Beta-barrel_TonB"/>
</dbReference>
<dbReference type="EMBL" id="FRCX01000002">
    <property type="protein sequence ID" value="SHM70950.1"/>
    <property type="molecule type" value="Genomic_DNA"/>
</dbReference>
<dbReference type="InterPro" id="IPR039426">
    <property type="entry name" value="TonB-dep_rcpt-like"/>
</dbReference>
<keyword evidence="12" id="KW-0675">Receptor</keyword>
<keyword evidence="3 14" id="KW-0813">Transport</keyword>
<dbReference type="InterPro" id="IPR012910">
    <property type="entry name" value="Plug_dom"/>
</dbReference>
<dbReference type="OrthoDB" id="8732650at2"/>
<dbReference type="PROSITE" id="PS01156">
    <property type="entry name" value="TONB_DEPENDENT_REC_2"/>
    <property type="match status" value="1"/>
</dbReference>
<keyword evidence="7 17" id="KW-0732">Signal</keyword>
<evidence type="ECO:0000256" key="7">
    <source>
        <dbReference type="ARBA" id="ARBA00022729"/>
    </source>
</evidence>
<dbReference type="PANTHER" id="PTHR32552">
    <property type="entry name" value="FERRICHROME IRON RECEPTOR-RELATED"/>
    <property type="match status" value="1"/>
</dbReference>
<dbReference type="GO" id="GO:0038023">
    <property type="term" value="F:signaling receptor activity"/>
    <property type="evidence" value="ECO:0007669"/>
    <property type="project" value="InterPro"/>
</dbReference>
<evidence type="ECO:0000256" key="11">
    <source>
        <dbReference type="ARBA" id="ARBA00023136"/>
    </source>
</evidence>
<feature type="signal peptide" evidence="17">
    <location>
        <begin position="1"/>
        <end position="34"/>
    </location>
</feature>
<keyword evidence="4 14" id="KW-1134">Transmembrane beta strand</keyword>
<proteinExistence type="inferred from homology"/>
<dbReference type="Gene3D" id="2.40.170.20">
    <property type="entry name" value="TonB-dependent receptor, beta-barrel domain"/>
    <property type="match status" value="1"/>
</dbReference>
<feature type="short sequence motif" description="TonB C-terminal box" evidence="15">
    <location>
        <begin position="787"/>
        <end position="804"/>
    </location>
</feature>
<protein>
    <submittedName>
        <fullName evidence="19">Iron complex outermembrane recepter protein</fullName>
    </submittedName>
</protein>
<keyword evidence="20" id="KW-1185">Reference proteome</keyword>
<evidence type="ECO:0000256" key="17">
    <source>
        <dbReference type="SAM" id="SignalP"/>
    </source>
</evidence>
<dbReference type="AlphaFoldDB" id="A0A1M7KZV3"/>
<dbReference type="InterPro" id="IPR011662">
    <property type="entry name" value="Secretin/TonB_short_N"/>
</dbReference>
<evidence type="ECO:0000256" key="9">
    <source>
        <dbReference type="ARBA" id="ARBA00023065"/>
    </source>
</evidence>
<dbReference type="GO" id="GO:0015891">
    <property type="term" value="P:siderophore transport"/>
    <property type="evidence" value="ECO:0007669"/>
    <property type="project" value="InterPro"/>
</dbReference>
<gene>
    <name evidence="19" type="ORF">SAMN05192549_102286</name>
</gene>
<evidence type="ECO:0000259" key="18">
    <source>
        <dbReference type="SMART" id="SM00965"/>
    </source>
</evidence>
<evidence type="ECO:0000313" key="20">
    <source>
        <dbReference type="Proteomes" id="UP000184339"/>
    </source>
</evidence>
<dbReference type="InterPro" id="IPR010105">
    <property type="entry name" value="TonB_sidphr_rcpt"/>
</dbReference>
<feature type="chain" id="PRO_5012861972" evidence="17">
    <location>
        <begin position="35"/>
        <end position="804"/>
    </location>
</feature>
<dbReference type="STRING" id="551987.SAMN05192549_102286"/>
<dbReference type="RefSeq" id="WP_072782065.1">
    <property type="nucleotide sequence ID" value="NZ_FRCX01000002.1"/>
</dbReference>
<dbReference type="PANTHER" id="PTHR32552:SF82">
    <property type="entry name" value="FCUA PROTEIN"/>
    <property type="match status" value="1"/>
</dbReference>
<dbReference type="Pfam" id="PF07715">
    <property type="entry name" value="Plug"/>
    <property type="match status" value="1"/>
</dbReference>
<dbReference type="SMART" id="SM00965">
    <property type="entry name" value="STN"/>
    <property type="match status" value="1"/>
</dbReference>
<dbReference type="GO" id="GO:0015344">
    <property type="term" value="F:siderophore uptake transmembrane transporter activity"/>
    <property type="evidence" value="ECO:0007669"/>
    <property type="project" value="TreeGrafter"/>
</dbReference>
<dbReference type="InterPro" id="IPR010917">
    <property type="entry name" value="TonB_rcpt_CS"/>
</dbReference>
<keyword evidence="5" id="KW-0410">Iron transport</keyword>
<keyword evidence="6 14" id="KW-0812">Transmembrane</keyword>
<evidence type="ECO:0000256" key="10">
    <source>
        <dbReference type="ARBA" id="ARBA00023077"/>
    </source>
</evidence>
<dbReference type="Gene3D" id="2.170.130.10">
    <property type="entry name" value="TonB-dependent receptor, plug domain"/>
    <property type="match status" value="1"/>
</dbReference>
<evidence type="ECO:0000256" key="6">
    <source>
        <dbReference type="ARBA" id="ARBA00022692"/>
    </source>
</evidence>
<evidence type="ECO:0000256" key="5">
    <source>
        <dbReference type="ARBA" id="ARBA00022496"/>
    </source>
</evidence>
<keyword evidence="13 14" id="KW-0998">Cell outer membrane</keyword>
<dbReference type="Gene3D" id="3.55.50.30">
    <property type="match status" value="1"/>
</dbReference>
<dbReference type="GO" id="GO:0009279">
    <property type="term" value="C:cell outer membrane"/>
    <property type="evidence" value="ECO:0007669"/>
    <property type="project" value="UniProtKB-SubCell"/>
</dbReference>
<evidence type="ECO:0000313" key="19">
    <source>
        <dbReference type="EMBL" id="SHM70950.1"/>
    </source>
</evidence>
<comment type="subcellular location">
    <subcellularLocation>
        <location evidence="1 14">Cell outer membrane</location>
        <topology evidence="1 14">Multi-pass membrane protein</topology>
    </subcellularLocation>
</comment>
<dbReference type="InterPro" id="IPR037066">
    <property type="entry name" value="Plug_dom_sf"/>
</dbReference>
<dbReference type="PROSITE" id="PS52016">
    <property type="entry name" value="TONB_DEPENDENT_REC_3"/>
    <property type="match status" value="1"/>
</dbReference>
<evidence type="ECO:0000256" key="1">
    <source>
        <dbReference type="ARBA" id="ARBA00004571"/>
    </source>
</evidence>
<evidence type="ECO:0000256" key="15">
    <source>
        <dbReference type="PROSITE-ProRule" id="PRU10144"/>
    </source>
</evidence>
<accession>A0A1M7KZV3</accession>
<evidence type="ECO:0000256" key="16">
    <source>
        <dbReference type="RuleBase" id="RU003357"/>
    </source>
</evidence>
<dbReference type="InterPro" id="IPR036942">
    <property type="entry name" value="Beta-barrel_TonB_sf"/>
</dbReference>
<comment type="similarity">
    <text evidence="2 14 16">Belongs to the TonB-dependent receptor family.</text>
</comment>
<evidence type="ECO:0000256" key="4">
    <source>
        <dbReference type="ARBA" id="ARBA00022452"/>
    </source>
</evidence>
<evidence type="ECO:0000256" key="13">
    <source>
        <dbReference type="ARBA" id="ARBA00023237"/>
    </source>
</evidence>
<feature type="domain" description="Secretin/TonB short N-terminal" evidence="18">
    <location>
        <begin position="61"/>
        <end position="111"/>
    </location>
</feature>
<name>A0A1M7KZV3_9BURK</name>
<organism evidence="19 20">
    <name type="scientific">Duganella sacchari</name>
    <dbReference type="NCBI Taxonomy" id="551987"/>
    <lineage>
        <taxon>Bacteria</taxon>
        <taxon>Pseudomonadati</taxon>
        <taxon>Pseudomonadota</taxon>
        <taxon>Betaproteobacteria</taxon>
        <taxon>Burkholderiales</taxon>
        <taxon>Oxalobacteraceae</taxon>
        <taxon>Telluria group</taxon>
        <taxon>Duganella</taxon>
    </lineage>
</organism>